<accession>A0A1J4MS18</accession>
<gene>
    <name evidence="3" type="ORF">cand_029350</name>
</gene>
<dbReference type="EMBL" id="LRBS01000081">
    <property type="protein sequence ID" value="OII75812.1"/>
    <property type="molecule type" value="Genomic_DNA"/>
</dbReference>
<comment type="caution">
    <text evidence="3">The sequence shown here is derived from an EMBL/GenBank/DDBJ whole genome shotgun (WGS) entry which is preliminary data.</text>
</comment>
<dbReference type="OrthoDB" id="341969at2759"/>
<reference evidence="3 4" key="1">
    <citation type="submission" date="2016-10" db="EMBL/GenBank/DDBJ databases">
        <title>Reductive evolution of mitochondrial metabolism and differential evolution of invasion-related proteins in Cryptosporidium.</title>
        <authorList>
            <person name="Liu S."/>
            <person name="Roellig D.M."/>
            <person name="Guo Y."/>
            <person name="Li N."/>
            <person name="Frace M.A."/>
            <person name="Tang K."/>
            <person name="Zhang L."/>
            <person name="Feng Y."/>
            <person name="Xiao L."/>
        </authorList>
    </citation>
    <scope>NUCLEOTIDE SEQUENCE [LARGE SCALE GENOMIC DNA]</scope>
    <source>
        <strain evidence="3">30847</strain>
    </source>
</reference>
<dbReference type="GeneID" id="92367119"/>
<dbReference type="VEuPathDB" id="CryptoDB:cand_029350"/>
<keyword evidence="2" id="KW-1133">Transmembrane helix</keyword>
<feature type="region of interest" description="Disordered" evidence="1">
    <location>
        <begin position="75"/>
        <end position="118"/>
    </location>
</feature>
<dbReference type="RefSeq" id="XP_067067658.1">
    <property type="nucleotide sequence ID" value="XM_067213162.1"/>
</dbReference>
<protein>
    <submittedName>
        <fullName evidence="3">Uncharacterized protein</fullName>
    </submittedName>
</protein>
<keyword evidence="2" id="KW-0472">Membrane</keyword>
<organism evidence="3 4">
    <name type="scientific">Cryptosporidium andersoni</name>
    <dbReference type="NCBI Taxonomy" id="117008"/>
    <lineage>
        <taxon>Eukaryota</taxon>
        <taxon>Sar</taxon>
        <taxon>Alveolata</taxon>
        <taxon>Apicomplexa</taxon>
        <taxon>Conoidasida</taxon>
        <taxon>Coccidia</taxon>
        <taxon>Eucoccidiorida</taxon>
        <taxon>Eimeriorina</taxon>
        <taxon>Cryptosporidiidae</taxon>
        <taxon>Cryptosporidium</taxon>
    </lineage>
</organism>
<evidence type="ECO:0000313" key="4">
    <source>
        <dbReference type="Proteomes" id="UP000186804"/>
    </source>
</evidence>
<feature type="compositionally biased region" description="Basic residues" evidence="1">
    <location>
        <begin position="99"/>
        <end position="118"/>
    </location>
</feature>
<name>A0A1J4MS18_9CRYT</name>
<evidence type="ECO:0000256" key="2">
    <source>
        <dbReference type="SAM" id="Phobius"/>
    </source>
</evidence>
<dbReference type="Proteomes" id="UP000186804">
    <property type="component" value="Unassembled WGS sequence"/>
</dbReference>
<feature type="transmembrane region" description="Helical" evidence="2">
    <location>
        <begin position="6"/>
        <end position="25"/>
    </location>
</feature>
<proteinExistence type="predicted"/>
<evidence type="ECO:0000313" key="3">
    <source>
        <dbReference type="EMBL" id="OII75812.1"/>
    </source>
</evidence>
<keyword evidence="4" id="KW-1185">Reference proteome</keyword>
<feature type="compositionally biased region" description="Basic residues" evidence="1">
    <location>
        <begin position="75"/>
        <end position="84"/>
    </location>
</feature>
<keyword evidence="2" id="KW-0812">Transmembrane</keyword>
<sequence>MFILTFLKFTIYFTILVIYIHLIHLPLRERFSIRYNGKISCSKYLGVIYEYSFLELNSPEYSLFSPDLLVLGKSRSHRKKKKPNGRVDSIKNTSGKSKKESKHKVKNSHEHKKSKVVKNKVDKSIMRDTTTSGSSKGFIKKDLKYAEMSRYVAFYPKPSHNIWQDPKERVSYKNLNPQLGNYYPKMPISPFRESSECASLFDAAVLAFKNYEIRITPSQFTGLGLPLAALLREVLSQHVSLQDSCLMLRILLHFYSGMRTRIQFVYIIAAVTQNKDLIGESNTQTYNLTKKVSRKVCQEFLQLPKTRSDTNAKLFTPYQISDFFNLTKFPKDNSFSSRLFPLHRQDGFKLLDLLDYELQIKIAPDEAMAAIYILLNLLEQDRTQEQCVEVVSAIISASTDISLDIIQRNKLGGICKVVFDSKESNKPPLLSRDEILYYYGPKSDIVEMRHKMPVVEPISSTVSIWNEIGIVDFVGRVLSRLFLDCNGLRAWEVNRLCSMMEIMNKRIIAIEPSAQLINIEELCGAHKYKLSHPKKTWPEAIITTLHFRPKTLPISIEKLFSKFLKHEKVKLKSLTGTTIVKHENFYSKPEFSSPKFITTVIPRSADSGIPQMSFTRSSKKFSVSNTFFFSYLFNSQPKYIQNRFVFAASFFQEGLLSKGIFVHISPSYLYNTINGDLSENSDISLLSNAVDLQGTSDVKSLLEFFLNYEQGLFKEFQSQHHNANLEAFMKEFYAYPLATYGSGRYFIETSIDFKLLNIGQVSSIMDVNRACLFQAFVNLRLFQYDCGKQLVLFPYITTKQSNLILQRVVSKSLNNYVLAMKHFVQDFNNLPINILLNIANQWIIYEEVALPNALNIYGSDKATVISNLYSGDHVLMSHNNLGWFFLFDIQYAIDQVSAGSQIDCSQEPLFPICPAELTVNRVMFAFSWLRYFYIYVYRCNQVDFNHDNILNLFHYLMNESVIYSSDLVFILNKSPSILPNVDTGDFSNALHQYFKFERFFLLKNYRISIETFFGNKSNLITVEGCPYFYSIPWDFFKSSHQQKCQRVISDSILNMAETFLAFRKRVESLELVDSFNILDSINLFLSLDTSDMRNIGTSNILVQFVDYILANNLFHSANLAFLRPWVDLLSSGYSFRRTNKLVPHLPMNVQPTILTSPTNTDNSLLFQDILNKLQLLKVEQDILNRAMESNSADYESYGSRLLVIQQSIDNLFLSLSTMKDQVTRLYNFDSALISTPPWFQSSHRPSTAIISETGSLDIHPSIQESELKKIPFVLALDVAPYNLESGILEFPNKNVDNLETVQVVNRLQAFRVWWSYIQPKMRFYSGDIILRSNFQRFDLLFPIFKKIGYSSDALTFGGELMSICSGYYHIAGDDFIMIANYFFNDEYTALNSLNLKPKTLDIAYRDLRLISAIEQTTKHIPLVGSPGYIYPEVASIDYSEESINLQQFLERLVSEYFASSPRRFPTIGIPRLNILALNFKLDHSLLAKYISVIFGYSSFYLNAPLIGASPLALASYLITTILRLLGSNQITSHHEVLSYFRSSRLIFGSPYTVYTNHVHFVSSQGTGNLQHTAAYNIYHNSLESRLNIIYLLRLSLDFSSRKLGINIHNDDDSLSNMCFSFIYGINLLELFRTYLLFNMVPVDKLNEYVAFVAFLFSHIFKDIKMLCITTKMEEKKYIVNNVIADPYLKNFYKSEFSSEIIDRWLNFMCLGNLTHDFLTLYVNYKFEHFLNSPISSYSSDLKVVIPRQISGSFSSELISFSYPFNLPQCNMVFCFLSFLRDFLKYGDLKDNPLVHIDVCSRRIWLDICNALGTGIDLAQAVHIRLQLELSINIMNKRYIDFDIISGLVGYFMNSIHPLISQGSSIQSYRLIYSKYGECSDKISSHMRLVKPKLCDLAKNYSEPIFDYRFQLSHFDIPSPSDILLMKQQSVSVSLWRKISLQPLNPYICNIGNSDLLDVRSSADIIECNVPDINFVTGFSSDFEIDTSNLPIKIELPKLNNVGSKPCSYLQISGIVDGDEVYNNPQLAYASFKDKKIRYINRAVLFQRWWVLVWPKLFSYSTDITLGSDFSNILFLANIFNEIGMDTEQGLLSKFSEAVEIYSNYMPKDDLKVIIRAFVSQEKLLLQQSGRQTLNEAYGYFEMIYFLREDMLVVPKVYMPDILILREGLDISPDVYRLSEYLNRLISEYMAAAPRFYPTILIPSTDFLALHFTLERFALESLLRTWSIRKESFILAFFRAASIGASYYALASFIIDHFTTLGISDVTSQPLTVEFMRVHFPYASMDQLVNNIYLDHEMVSMFSNPISAINGINELGMKTCKEILTGLVVDSLSISEFYTNIKLPLPSKNISYIVILIMGGTRVLDAIRMHGYLGNIMIGDFNKFCLYFSHILTTFILFLLNNIKVSHLQIKDDLMNMLSPSWLKYLGERNIVNLYILVRMKYVLNLSYSSDVSNIKSNILNSNMDFAQYYETNNEFLVIDQARGRFRQIQGSLCQDGDVATFNLISIFLEYFAHIIKDLHNKRFLGYSFDPDKLKSIEIICTATKLSYALPIHEAIYTLLSSNLHYSMGSLSHKYIEILYNGFFEILSIRCNGIKNIVSCLSDNTQLLNILDIISNYMVTLENIKDYRTNVPSLSSLYILLNDEPYSPGILDSQDIFNSHDSLISELSDLMYNKLYGDSISRHQDSLSSWLGPVDINNKFDFIPKKSAELLNNRYQNHLYSVVILYDKLSIDYKQDVNLIIDIGFVEDKSVRFAIFPDIDRVDVGIVNRAACFQEWLIIMWLNTERFSYDSKFRNFVGNYRYILDIFSNLLYSDDVSTLVSLLLNAITKVSVYGSYNDWFLIASSFISTERQMVDTFNMPSIQSFSSKGLCFEAFPFVNIDLPKFPSYKDISVIEMEWSIPDSLNKVHLAEYIEFLLKDYFFSVSMSVVTCVLPSVNVIVDNISYDTEIMARVIYHWAGNRHDLVHAPLMGLCPVLIANYLIGNLQPISLNSVDLLSSFIDTKSIYGLSPFYVEHGMFLTNHLGNFDNIIENKLIGKGKQNFNKLLSLIFHSVSDVLNIKLTVDSNQQDKFFKMLLSGISESEIIRALIKISDLMLSISEVNSFAALSMHYLQIIRRCTLSITNIDVSLIDELVLTTFSSLGYYIHSESLRSLLVNYYFASGLSKLSNMKNLFNRCIEKKVMMIVPLYKSLPIFGAINQLDGIYRTFPSGPHVIGGVHSSSMNKRLILGYCLNIIISDPKNMEILNMGSSVDLQNPELWINSLNCKDFNLDCLASSVFGFINKDRLGVHFLSVDIMREVIELINSKVLFVMKSHSIPAIDMLAFADYFSACKLAASIMRSINIDILSISKILRNKVSTLPTVRIFQIPSVMCNINAQVPAANRGTSKVMDKVDLATFYPAIQISSDPTSFNLHPIFGRNTWLNNKGLLISNYGLCTNQHVSIANRAAFFHIFSYIATSEYRDIRLDINLCCSLFRKHPATRNINDIIVNAVEIFGSFEVYEVYQLLHAFLLFEGVTFGLSPLSKITFQYRNAYYVYSIWLECEIPSMDLLLPAFEGDTMYLGKLFCLLSNQLLGKKDNYNINIDIVKCNLIAKYLWPRSNQFPSQFDSVLAIVSFIRELKPVLEGLGYTLYKKFISYVNDNMKFKQNLDRNLHSYYERIFRKPFVCRENEIPWNYPHYKYLQVSFEHFNFLRFLRYSMRQFRNSGLSDDNIMSLNIHILANKAISSASIFDSIFTNEEDKHLFFSTIESYWRISSPRSFEDTFSSPFVDCNKHDEGFVSGISFPLTFEGDQAIVGPPRESYL</sequence>
<evidence type="ECO:0000256" key="1">
    <source>
        <dbReference type="SAM" id="MobiDB-lite"/>
    </source>
</evidence>